<dbReference type="Proteomes" id="UP000836841">
    <property type="component" value="Chromosome 4"/>
</dbReference>
<dbReference type="EMBL" id="OU466860">
    <property type="protein sequence ID" value="CAH2060991.1"/>
    <property type="molecule type" value="Genomic_DNA"/>
</dbReference>
<dbReference type="PANTHER" id="PTHR31625">
    <property type="match status" value="1"/>
</dbReference>
<protein>
    <submittedName>
        <fullName evidence="3">Uncharacterized protein</fullName>
    </submittedName>
</protein>
<evidence type="ECO:0000256" key="1">
    <source>
        <dbReference type="ARBA" id="ARBA00022679"/>
    </source>
</evidence>
<evidence type="ECO:0000313" key="3">
    <source>
        <dbReference type="EMBL" id="CAH2060991.1"/>
    </source>
</evidence>
<gene>
    <name evidence="3" type="ORF">TAV2_LOCUS13208</name>
</gene>
<keyword evidence="1" id="KW-0808">Transferase</keyword>
<proteinExistence type="predicted"/>
<accession>A0AAU9SEA3</accession>
<dbReference type="GO" id="GO:0016747">
    <property type="term" value="F:acyltransferase activity, transferring groups other than amino-acyl groups"/>
    <property type="evidence" value="ECO:0007669"/>
    <property type="project" value="UniProtKB-ARBA"/>
</dbReference>
<dbReference type="InterPro" id="IPR023213">
    <property type="entry name" value="CAT-like_dom_sf"/>
</dbReference>
<reference evidence="3 4" key="1">
    <citation type="submission" date="2022-03" db="EMBL/GenBank/DDBJ databases">
        <authorList>
            <person name="Nunn A."/>
            <person name="Chopra R."/>
            <person name="Nunn A."/>
            <person name="Contreras Garrido A."/>
        </authorList>
    </citation>
    <scope>NUCLEOTIDE SEQUENCE [LARGE SCALE GENOMIC DNA]</scope>
</reference>
<dbReference type="Gene3D" id="3.30.559.10">
    <property type="entry name" value="Chloramphenicol acetyltransferase-like domain"/>
    <property type="match status" value="1"/>
</dbReference>
<dbReference type="AlphaFoldDB" id="A0AAU9SEA3"/>
<evidence type="ECO:0000313" key="4">
    <source>
        <dbReference type="Proteomes" id="UP000836841"/>
    </source>
</evidence>
<dbReference type="InterPro" id="IPR051504">
    <property type="entry name" value="Plant_metabolite_acyltrans"/>
</dbReference>
<keyword evidence="2" id="KW-0012">Acyltransferase</keyword>
<sequence>MAYNLIKISRVGPATDLAEPLIVPLKFFDLVWLKDIPTNRVNFYELIESTRDSFYSVILPKLERSLSLVLTHFLLLSGQLNKELRGQIELRALAPELPISYDSTSLLILKVALFPNQKLLHWNHTSPCGHGRHDCREISKYLGLTSVNKANARNIEFPPAKEIEEDVIRIKLKLIQENVKKQSLPVK</sequence>
<keyword evidence="4" id="KW-1185">Reference proteome</keyword>
<organism evidence="3 4">
    <name type="scientific">Thlaspi arvense</name>
    <name type="common">Field penny-cress</name>
    <dbReference type="NCBI Taxonomy" id="13288"/>
    <lineage>
        <taxon>Eukaryota</taxon>
        <taxon>Viridiplantae</taxon>
        <taxon>Streptophyta</taxon>
        <taxon>Embryophyta</taxon>
        <taxon>Tracheophyta</taxon>
        <taxon>Spermatophyta</taxon>
        <taxon>Magnoliopsida</taxon>
        <taxon>eudicotyledons</taxon>
        <taxon>Gunneridae</taxon>
        <taxon>Pentapetalae</taxon>
        <taxon>rosids</taxon>
        <taxon>malvids</taxon>
        <taxon>Brassicales</taxon>
        <taxon>Brassicaceae</taxon>
        <taxon>Thlaspideae</taxon>
        <taxon>Thlaspi</taxon>
    </lineage>
</organism>
<name>A0AAU9SEA3_THLAR</name>
<evidence type="ECO:0000256" key="2">
    <source>
        <dbReference type="ARBA" id="ARBA00023315"/>
    </source>
</evidence>